<dbReference type="AlphaFoldDB" id="F5YMQ6"/>
<gene>
    <name evidence="2" type="ordered locus">TREPR_3048</name>
</gene>
<proteinExistence type="predicted"/>
<keyword evidence="1" id="KW-0472">Membrane</keyword>
<reference evidence="2 3" key="2">
    <citation type="journal article" date="2011" name="ISME J.">
        <title>RNA-seq reveals cooperative metabolic interactions between two termite-gut spirochete species in co-culture.</title>
        <authorList>
            <person name="Rosenthal A.Z."/>
            <person name="Matson E.G."/>
            <person name="Eldar A."/>
            <person name="Leadbetter J.R."/>
        </authorList>
    </citation>
    <scope>NUCLEOTIDE SEQUENCE [LARGE SCALE GENOMIC DNA]</scope>
    <source>
        <strain evidence="3">ATCC BAA-887 / DSM 12427 / ZAS-2</strain>
    </source>
</reference>
<reference evidence="3" key="1">
    <citation type="submission" date="2009-12" db="EMBL/GenBank/DDBJ databases">
        <title>Complete sequence of Treponema primitia strain ZAS-2.</title>
        <authorList>
            <person name="Tetu S.G."/>
            <person name="Matson E."/>
            <person name="Ren Q."/>
            <person name="Seshadri R."/>
            <person name="Elbourne L."/>
            <person name="Hassan K.A."/>
            <person name="Durkin A."/>
            <person name="Radune D."/>
            <person name="Mohamoud Y."/>
            <person name="Shay R."/>
            <person name="Jin S."/>
            <person name="Zhang X."/>
            <person name="Lucey K."/>
            <person name="Ballor N.R."/>
            <person name="Ottesen E."/>
            <person name="Rosenthal R."/>
            <person name="Allen A."/>
            <person name="Leadbetter J.R."/>
            <person name="Paulsen I.T."/>
        </authorList>
    </citation>
    <scope>NUCLEOTIDE SEQUENCE [LARGE SCALE GENOMIC DNA]</scope>
    <source>
        <strain evidence="3">ATCC BAA-887 / DSM 12427 / ZAS-2</strain>
    </source>
</reference>
<organism evidence="2 3">
    <name type="scientific">Treponema primitia (strain ATCC BAA-887 / DSM 12427 / ZAS-2)</name>
    <dbReference type="NCBI Taxonomy" id="545694"/>
    <lineage>
        <taxon>Bacteria</taxon>
        <taxon>Pseudomonadati</taxon>
        <taxon>Spirochaetota</taxon>
        <taxon>Spirochaetia</taxon>
        <taxon>Spirochaetales</taxon>
        <taxon>Treponemataceae</taxon>
        <taxon>Treponema</taxon>
    </lineage>
</organism>
<dbReference type="HOGENOM" id="CLU_2095818_0_0_12"/>
<keyword evidence="1" id="KW-1133">Transmembrane helix</keyword>
<dbReference type="OrthoDB" id="9964162at2"/>
<dbReference type="STRING" id="545694.TREPR_3048"/>
<accession>F5YMQ6</accession>
<evidence type="ECO:0000313" key="3">
    <source>
        <dbReference type="Proteomes" id="UP000009223"/>
    </source>
</evidence>
<feature type="transmembrane region" description="Helical" evidence="1">
    <location>
        <begin position="6"/>
        <end position="25"/>
    </location>
</feature>
<name>F5YMQ6_TREPZ</name>
<protein>
    <submittedName>
        <fullName evidence="2">Uncharacterized protein</fullName>
    </submittedName>
</protein>
<feature type="transmembrane region" description="Helical" evidence="1">
    <location>
        <begin position="32"/>
        <end position="57"/>
    </location>
</feature>
<keyword evidence="1" id="KW-0812">Transmembrane</keyword>
<dbReference type="EMBL" id="CP001843">
    <property type="protein sequence ID" value="AEF86079.1"/>
    <property type="molecule type" value="Genomic_DNA"/>
</dbReference>
<dbReference type="RefSeq" id="WP_015707207.1">
    <property type="nucleotide sequence ID" value="NC_015578.1"/>
</dbReference>
<sequence>MLYIMIIVGIIVSLAMLVVIIRFALSKKTEKLVRLASIIALGLIVLAIVFCLIMIAAGPKEVEEEVAFTALPPSTPVAVTNTGAVYFLIFGIVVVLFLGFIIFTAMRDQKKGKKSL</sequence>
<evidence type="ECO:0000313" key="2">
    <source>
        <dbReference type="EMBL" id="AEF86079.1"/>
    </source>
</evidence>
<evidence type="ECO:0000256" key="1">
    <source>
        <dbReference type="SAM" id="Phobius"/>
    </source>
</evidence>
<dbReference type="Proteomes" id="UP000009223">
    <property type="component" value="Chromosome"/>
</dbReference>
<feature type="transmembrane region" description="Helical" evidence="1">
    <location>
        <begin position="84"/>
        <end position="106"/>
    </location>
</feature>
<dbReference type="KEGG" id="tpi:TREPR_3048"/>
<keyword evidence="3" id="KW-1185">Reference proteome</keyword>